<feature type="domain" description="Cytochrome b5 heme-binding" evidence="1">
    <location>
        <begin position="27"/>
        <end position="68"/>
    </location>
</feature>
<evidence type="ECO:0000259" key="1">
    <source>
        <dbReference type="PROSITE" id="PS50255"/>
    </source>
</evidence>
<evidence type="ECO:0000313" key="2">
    <source>
        <dbReference type="EMBL" id="KAJ4178706.1"/>
    </source>
</evidence>
<organism evidence="2 3">
    <name type="scientific">Fusarium falciforme</name>
    <dbReference type="NCBI Taxonomy" id="195108"/>
    <lineage>
        <taxon>Eukaryota</taxon>
        <taxon>Fungi</taxon>
        <taxon>Dikarya</taxon>
        <taxon>Ascomycota</taxon>
        <taxon>Pezizomycotina</taxon>
        <taxon>Sordariomycetes</taxon>
        <taxon>Hypocreomycetidae</taxon>
        <taxon>Hypocreales</taxon>
        <taxon>Nectriaceae</taxon>
        <taxon>Fusarium</taxon>
        <taxon>Fusarium solani species complex</taxon>
    </lineage>
</organism>
<dbReference type="Proteomes" id="UP001152087">
    <property type="component" value="Unassembled WGS sequence"/>
</dbReference>
<dbReference type="InterPro" id="IPR001199">
    <property type="entry name" value="Cyt_B5-like_heme/steroid-bd"/>
</dbReference>
<gene>
    <name evidence="2" type="ORF">NW755_013000</name>
</gene>
<sequence length="84" mass="9091">MSIRTFEQHIIANTFHSEGHFFHSDIHRGGEDFLLDQGGTDVTELFKDAGHSGEANAILATLEIGTVRTEVGCLGDHPRTPGAC</sequence>
<dbReference type="PROSITE" id="PS50255">
    <property type="entry name" value="CYTOCHROME_B5_2"/>
    <property type="match status" value="1"/>
</dbReference>
<dbReference type="AlphaFoldDB" id="A0A9W8QW50"/>
<dbReference type="InterPro" id="IPR036400">
    <property type="entry name" value="Cyt_B5-like_heme/steroid_sf"/>
</dbReference>
<dbReference type="Pfam" id="PF00173">
    <property type="entry name" value="Cyt-b5"/>
    <property type="match status" value="1"/>
</dbReference>
<reference evidence="2" key="1">
    <citation type="submission" date="2022-09" db="EMBL/GenBank/DDBJ databases">
        <title>Fusarium specimens isolated from Avocado Roots.</title>
        <authorList>
            <person name="Stajich J."/>
            <person name="Roper C."/>
            <person name="Heimlech-Rivalta G."/>
        </authorList>
    </citation>
    <scope>NUCLEOTIDE SEQUENCE</scope>
    <source>
        <strain evidence="2">A02</strain>
    </source>
</reference>
<dbReference type="Gene3D" id="3.10.120.10">
    <property type="entry name" value="Cytochrome b5-like heme/steroid binding domain"/>
    <property type="match status" value="1"/>
</dbReference>
<accession>A0A9W8QW50</accession>
<comment type="caution">
    <text evidence="2">The sequence shown here is derived from an EMBL/GenBank/DDBJ whole genome shotgun (WGS) entry which is preliminary data.</text>
</comment>
<keyword evidence="3" id="KW-1185">Reference proteome</keyword>
<protein>
    <recommendedName>
        <fullName evidence="1">Cytochrome b5 heme-binding domain-containing protein</fullName>
    </recommendedName>
</protein>
<dbReference type="EMBL" id="JAOQAV010000069">
    <property type="protein sequence ID" value="KAJ4178706.1"/>
    <property type="molecule type" value="Genomic_DNA"/>
</dbReference>
<dbReference type="SUPFAM" id="SSF55856">
    <property type="entry name" value="Cytochrome b5-like heme/steroid binding domain"/>
    <property type="match status" value="1"/>
</dbReference>
<evidence type="ECO:0000313" key="3">
    <source>
        <dbReference type="Proteomes" id="UP001152087"/>
    </source>
</evidence>
<proteinExistence type="predicted"/>
<name>A0A9W8QW50_9HYPO</name>